<evidence type="ECO:0000259" key="3">
    <source>
        <dbReference type="Pfam" id="PF05043"/>
    </source>
</evidence>
<dbReference type="PANTHER" id="PTHR30185">
    <property type="entry name" value="CRYPTIC BETA-GLUCOSIDE BGL OPERON ANTITERMINATOR"/>
    <property type="match status" value="1"/>
</dbReference>
<gene>
    <name evidence="4" type="ORF">A6E74_03570</name>
</gene>
<reference evidence="4 5" key="1">
    <citation type="submission" date="2016-04" db="EMBL/GenBank/DDBJ databases">
        <title>Draft genome of an Enterococcus thailandicus strain isolated from bovine feces.</title>
        <authorList>
            <person name="Beukers A.G."/>
            <person name="Zaheer R."/>
            <person name="Goji N."/>
            <person name="Cook S.R."/>
            <person name="Amoako K."/>
            <person name="Chaves A.V."/>
            <person name="Ward M.P."/>
            <person name="Mcallister T.A."/>
        </authorList>
    </citation>
    <scope>NUCLEOTIDE SEQUENCE [LARGE SCALE GENOMIC DNA]</scope>
    <source>
        <strain evidence="4 5">F0711D 46</strain>
    </source>
</reference>
<accession>A0A179ETK0</accession>
<feature type="domain" description="Mga helix-turn-helix" evidence="3">
    <location>
        <begin position="89"/>
        <end position="164"/>
    </location>
</feature>
<comment type="caution">
    <text evidence="4">The sequence shown here is derived from an EMBL/GenBank/DDBJ whole genome shotgun (WGS) entry which is preliminary data.</text>
</comment>
<evidence type="ECO:0000256" key="1">
    <source>
        <dbReference type="ARBA" id="ARBA00023015"/>
    </source>
</evidence>
<proteinExistence type="predicted"/>
<dbReference type="InterPro" id="IPR007737">
    <property type="entry name" value="Mga_HTH"/>
</dbReference>
<dbReference type="Proteomes" id="UP000078516">
    <property type="component" value="Unassembled WGS sequence"/>
</dbReference>
<dbReference type="RefSeq" id="WP_067482231.1">
    <property type="nucleotide sequence ID" value="NZ_LWMN01000010.1"/>
</dbReference>
<protein>
    <recommendedName>
        <fullName evidence="3">Mga helix-turn-helix domain-containing protein</fullName>
    </recommendedName>
</protein>
<evidence type="ECO:0000313" key="5">
    <source>
        <dbReference type="Proteomes" id="UP000078516"/>
    </source>
</evidence>
<dbReference type="InterPro" id="IPR050661">
    <property type="entry name" value="BglG_antiterminators"/>
</dbReference>
<dbReference type="AlphaFoldDB" id="A0A179ETK0"/>
<keyword evidence="2" id="KW-0804">Transcription</keyword>
<organism evidence="4 5">
    <name type="scientific">Enterococcus thailandicus</name>
    <dbReference type="NCBI Taxonomy" id="417368"/>
    <lineage>
        <taxon>Bacteria</taxon>
        <taxon>Bacillati</taxon>
        <taxon>Bacillota</taxon>
        <taxon>Bacilli</taxon>
        <taxon>Lactobacillales</taxon>
        <taxon>Enterococcaceae</taxon>
        <taxon>Enterococcus</taxon>
    </lineage>
</organism>
<dbReference type="PANTHER" id="PTHR30185:SF18">
    <property type="entry name" value="TRANSCRIPTIONAL REGULATOR MTLR"/>
    <property type="match status" value="1"/>
</dbReference>
<keyword evidence="5" id="KW-1185">Reference proteome</keyword>
<name>A0A179ETK0_ENTTH</name>
<keyword evidence="1" id="KW-0805">Transcription regulation</keyword>
<evidence type="ECO:0000313" key="4">
    <source>
        <dbReference type="EMBL" id="OAQ56502.1"/>
    </source>
</evidence>
<evidence type="ECO:0000256" key="2">
    <source>
        <dbReference type="ARBA" id="ARBA00023163"/>
    </source>
</evidence>
<dbReference type="Pfam" id="PF05043">
    <property type="entry name" value="Mga"/>
    <property type="match status" value="1"/>
</dbReference>
<sequence length="486" mass="56544">MIISNHFERELIILHIILTNKSTTLTLLSEEIAIPKLTIKGDILKLNNYFVEHTKNENDLIISNNQGIISINPMFSDNIITYFYQLKLALSNNSTLFRLCVLLLTNYSISKQQILDHLFISEAYLLKLCSQLNGYLSQFDLSVNSTNQIYSLKGNEICLRMFSYTILQDNFQGMEWPFDSTTPIVNFDNSNSAISLTKNHALYLFSEIVQQRFLNDNFLVIDPDDSLYDLLKLLQESYDVTKLFNKSPFENLSENVADSEKLYLNFFARIFLSDLISSEAKINLGRKFQEFDHPACRLANEIYSKFSNVFLEPISANENGIYLYYLTIFNILYSLIGDKYVLFLELMIPVPHLNINKTDDYMNRIKKEIAELFEDKALENYIAALLYTVSSFKKSTTLKLYIQMSKVFTAVYVIEKRIQTIFNTNNIVFTNNFSEADIVITDSFEKKSTDQILFYLDSINNSNRWIDLISLIQQKFIEKIDDRKKQ</sequence>
<dbReference type="EMBL" id="LWMN01000010">
    <property type="protein sequence ID" value="OAQ56502.1"/>
    <property type="molecule type" value="Genomic_DNA"/>
</dbReference>